<dbReference type="GO" id="GO:0019433">
    <property type="term" value="P:triglyceride catabolic process"/>
    <property type="evidence" value="ECO:0007669"/>
    <property type="project" value="TreeGrafter"/>
</dbReference>
<dbReference type="Gene3D" id="3.40.50.720">
    <property type="entry name" value="NAD(P)-binding Rossmann-like Domain"/>
    <property type="match status" value="1"/>
</dbReference>
<keyword evidence="6" id="KW-1185">Reference proteome</keyword>
<dbReference type="GO" id="GO:0004806">
    <property type="term" value="F:triacylglycerol lipase activity"/>
    <property type="evidence" value="ECO:0007669"/>
    <property type="project" value="TreeGrafter"/>
</dbReference>
<dbReference type="PANTHER" id="PTHR44169:SF6">
    <property type="entry name" value="NADPH-DEPENDENT 1-ACYLDIHYDROXYACETONE PHOSPHATE REDUCTASE"/>
    <property type="match status" value="1"/>
</dbReference>
<dbReference type="AlphaFoldDB" id="A0A8H6W7C1"/>
<dbReference type="Proteomes" id="UP000613580">
    <property type="component" value="Unassembled WGS sequence"/>
</dbReference>
<evidence type="ECO:0000256" key="4">
    <source>
        <dbReference type="RuleBase" id="RU000363"/>
    </source>
</evidence>
<evidence type="ECO:0000256" key="1">
    <source>
        <dbReference type="ARBA" id="ARBA00006484"/>
    </source>
</evidence>
<dbReference type="InterPro" id="IPR036291">
    <property type="entry name" value="NAD(P)-bd_dom_sf"/>
</dbReference>
<dbReference type="Pfam" id="PF00106">
    <property type="entry name" value="adh_short"/>
    <property type="match status" value="1"/>
</dbReference>
<accession>A0A8H6W7C1</accession>
<dbReference type="InterPro" id="IPR020904">
    <property type="entry name" value="Sc_DH/Rdtase_CS"/>
</dbReference>
<keyword evidence="2" id="KW-0521">NADP</keyword>
<name>A0A8H6W7C1_MYCCL</name>
<dbReference type="PRINTS" id="PR00081">
    <property type="entry name" value="GDHRDH"/>
</dbReference>
<evidence type="ECO:0000313" key="5">
    <source>
        <dbReference type="EMBL" id="KAF7308459.1"/>
    </source>
</evidence>
<evidence type="ECO:0000256" key="3">
    <source>
        <dbReference type="ARBA" id="ARBA00023002"/>
    </source>
</evidence>
<comment type="caution">
    <text evidence="5">The sequence shown here is derived from an EMBL/GenBank/DDBJ whole genome shotgun (WGS) entry which is preliminary data.</text>
</comment>
<comment type="similarity">
    <text evidence="1 4">Belongs to the short-chain dehydrogenases/reductases (SDR) family.</text>
</comment>
<keyword evidence="3" id="KW-0560">Oxidoreductase</keyword>
<dbReference type="EMBL" id="JACAZE010000008">
    <property type="protein sequence ID" value="KAF7308459.1"/>
    <property type="molecule type" value="Genomic_DNA"/>
</dbReference>
<dbReference type="GO" id="GO:0006654">
    <property type="term" value="P:phosphatidic acid biosynthetic process"/>
    <property type="evidence" value="ECO:0007669"/>
    <property type="project" value="TreeGrafter"/>
</dbReference>
<dbReference type="GO" id="GO:0005783">
    <property type="term" value="C:endoplasmic reticulum"/>
    <property type="evidence" value="ECO:0007669"/>
    <property type="project" value="TreeGrafter"/>
</dbReference>
<protein>
    <submittedName>
        <fullName evidence="5">Short-chain dehydrogenase/reductase family protein</fullName>
    </submittedName>
</protein>
<evidence type="ECO:0000256" key="2">
    <source>
        <dbReference type="ARBA" id="ARBA00022857"/>
    </source>
</evidence>
<organism evidence="5 6">
    <name type="scientific">Mycena chlorophos</name>
    <name type="common">Agaric fungus</name>
    <name type="synonym">Agaricus chlorophos</name>
    <dbReference type="NCBI Taxonomy" id="658473"/>
    <lineage>
        <taxon>Eukaryota</taxon>
        <taxon>Fungi</taxon>
        <taxon>Dikarya</taxon>
        <taxon>Basidiomycota</taxon>
        <taxon>Agaricomycotina</taxon>
        <taxon>Agaricomycetes</taxon>
        <taxon>Agaricomycetidae</taxon>
        <taxon>Agaricales</taxon>
        <taxon>Marasmiineae</taxon>
        <taxon>Mycenaceae</taxon>
        <taxon>Mycena</taxon>
    </lineage>
</organism>
<dbReference type="PRINTS" id="PR00080">
    <property type="entry name" value="SDRFAMILY"/>
</dbReference>
<reference evidence="5" key="1">
    <citation type="submission" date="2020-05" db="EMBL/GenBank/DDBJ databases">
        <title>Mycena genomes resolve the evolution of fungal bioluminescence.</title>
        <authorList>
            <person name="Tsai I.J."/>
        </authorList>
    </citation>
    <scope>NUCLEOTIDE SEQUENCE</scope>
    <source>
        <strain evidence="5">110903Hualien_Pintung</strain>
    </source>
</reference>
<proteinExistence type="inferred from homology"/>
<dbReference type="GO" id="GO:0005811">
    <property type="term" value="C:lipid droplet"/>
    <property type="evidence" value="ECO:0007669"/>
    <property type="project" value="TreeGrafter"/>
</dbReference>
<dbReference type="OrthoDB" id="2102561at2759"/>
<dbReference type="SUPFAM" id="SSF51735">
    <property type="entry name" value="NAD(P)-binding Rossmann-fold domains"/>
    <property type="match status" value="1"/>
</dbReference>
<dbReference type="GO" id="GO:0000140">
    <property type="term" value="F:acylglycerone-phosphate reductase (NADP+) activity"/>
    <property type="evidence" value="ECO:0007669"/>
    <property type="project" value="TreeGrafter"/>
</dbReference>
<dbReference type="PANTHER" id="PTHR44169">
    <property type="entry name" value="NADPH-DEPENDENT 1-ACYLDIHYDROXYACETONE PHOSPHATE REDUCTASE"/>
    <property type="match status" value="1"/>
</dbReference>
<dbReference type="InterPro" id="IPR002347">
    <property type="entry name" value="SDR_fam"/>
</dbReference>
<dbReference type="PROSITE" id="PS00061">
    <property type="entry name" value="ADH_SHORT"/>
    <property type="match status" value="1"/>
</dbReference>
<gene>
    <name evidence="5" type="ORF">HMN09_00694800</name>
</gene>
<sequence>MSAYQKSVLITGCSAGGIGHALALEYHRYGYRVFATARKLESMAELAAQGIETLQLDVSNAVQIQEVRQTLSVKTDGKLDILVNNAGQIYDNAITDSEVERVREIVEVNLVSPIIMTKEFSPLLIKAGGRVVLIGSITAILPLPFTAAYAATKAGIHSFSNVARIELAPFGVKVINIVTGVIQTNLWRDGKLPDDSLYKPMEDLYITHRLNIPQQGSTPVADYARGVVRETTKTVPSDWVYLGHNSLMAWAVETFAPRWVVDIMMNRTFGFNGVRRQARAQEGGVRKLS</sequence>
<evidence type="ECO:0000313" key="6">
    <source>
        <dbReference type="Proteomes" id="UP000613580"/>
    </source>
</evidence>